<accession>A0A9P4MUH0</accession>
<dbReference type="Proteomes" id="UP000800093">
    <property type="component" value="Unassembled WGS sequence"/>
</dbReference>
<evidence type="ECO:0000313" key="2">
    <source>
        <dbReference type="EMBL" id="KAF2257820.1"/>
    </source>
</evidence>
<organism evidence="2 3">
    <name type="scientific">Lojkania enalia</name>
    <dbReference type="NCBI Taxonomy" id="147567"/>
    <lineage>
        <taxon>Eukaryota</taxon>
        <taxon>Fungi</taxon>
        <taxon>Dikarya</taxon>
        <taxon>Ascomycota</taxon>
        <taxon>Pezizomycotina</taxon>
        <taxon>Dothideomycetes</taxon>
        <taxon>Pleosporomycetidae</taxon>
        <taxon>Pleosporales</taxon>
        <taxon>Pleosporales incertae sedis</taxon>
        <taxon>Lojkania</taxon>
    </lineage>
</organism>
<keyword evidence="3" id="KW-1185">Reference proteome</keyword>
<dbReference type="EMBL" id="ML986840">
    <property type="protein sequence ID" value="KAF2257820.1"/>
    <property type="molecule type" value="Genomic_DNA"/>
</dbReference>
<evidence type="ECO:0000313" key="3">
    <source>
        <dbReference type="Proteomes" id="UP000800093"/>
    </source>
</evidence>
<protein>
    <recommendedName>
        <fullName evidence="1">K+ potassium transporter integral membrane domain-containing protein</fullName>
    </recommendedName>
</protein>
<dbReference type="InterPro" id="IPR053951">
    <property type="entry name" value="K_trans_N"/>
</dbReference>
<proteinExistence type="predicted"/>
<comment type="caution">
    <text evidence="2">The sequence shown here is derived from an EMBL/GenBank/DDBJ whole genome shotgun (WGS) entry which is preliminary data.</text>
</comment>
<dbReference type="OrthoDB" id="504708at2759"/>
<name>A0A9P4MUH0_9PLEO</name>
<reference evidence="3" key="1">
    <citation type="journal article" date="2020" name="Stud. Mycol.">
        <title>101 Dothideomycetes genomes: A test case for predicting lifestyles and emergence of pathogens.</title>
        <authorList>
            <person name="Haridas S."/>
            <person name="Albert R."/>
            <person name="Binder M."/>
            <person name="Bloem J."/>
            <person name="LaButti K."/>
            <person name="Salamov A."/>
            <person name="Andreopoulos B."/>
            <person name="Baker S."/>
            <person name="Barry K."/>
            <person name="Bills G."/>
            <person name="Bluhm B."/>
            <person name="Cannon C."/>
            <person name="Castanera R."/>
            <person name="Culley D."/>
            <person name="Daum C."/>
            <person name="Ezra D."/>
            <person name="Gonzalez J."/>
            <person name="Henrissat B."/>
            <person name="Kuo A."/>
            <person name="Liang C."/>
            <person name="Lipzen A."/>
            <person name="Lutzoni F."/>
            <person name="Magnuson J."/>
            <person name="Mondo S."/>
            <person name="Nolan M."/>
            <person name="Ohm R."/>
            <person name="Pangilinan J."/>
            <person name="Park H.-J."/>
            <person name="Ramirez L."/>
            <person name="Alfaro M."/>
            <person name="Sun H."/>
            <person name="Tritt A."/>
            <person name="Yoshinaga Y."/>
            <person name="Zwiers L.-H."/>
            <person name="Turgeon B."/>
            <person name="Goodwin S."/>
            <person name="Spatafora J."/>
            <person name="Crous P."/>
            <person name="Grigoriev I."/>
        </authorList>
    </citation>
    <scope>NUCLEOTIDE SEQUENCE [LARGE SCALE GENOMIC DNA]</scope>
    <source>
        <strain evidence="3">CBS 304.66</strain>
    </source>
</reference>
<sequence length="108" mass="12219">MYYIFPRRTLTERSREHHSTPSIHPSIPPYTVSTPSCLHLFTDTGAFHRHSIQLSWLGCALYPCLLLGYARQATFISGRPAAQSNQFYSCVSTGWLYTVPCGLIRSSH</sequence>
<gene>
    <name evidence="2" type="ORF">CC78DRAFT_178156</name>
</gene>
<dbReference type="Pfam" id="PF02705">
    <property type="entry name" value="K_trans"/>
    <property type="match status" value="1"/>
</dbReference>
<dbReference type="AlphaFoldDB" id="A0A9P4MUH0"/>
<evidence type="ECO:0000259" key="1">
    <source>
        <dbReference type="Pfam" id="PF02705"/>
    </source>
</evidence>
<feature type="domain" description="K+ potassium transporter integral membrane" evidence="1">
    <location>
        <begin position="39"/>
        <end position="97"/>
    </location>
</feature>